<name>A0A0D2PAC5_HYPSF</name>
<evidence type="ECO:0000256" key="1">
    <source>
        <dbReference type="SAM" id="Coils"/>
    </source>
</evidence>
<evidence type="ECO:0000313" key="3">
    <source>
        <dbReference type="Proteomes" id="UP000054270"/>
    </source>
</evidence>
<keyword evidence="1" id="KW-0175">Coiled coil</keyword>
<dbReference type="STRING" id="945553.A0A0D2PAC5"/>
<proteinExistence type="predicted"/>
<organism evidence="2 3">
    <name type="scientific">Hypholoma sublateritium (strain FD-334 SS-4)</name>
    <dbReference type="NCBI Taxonomy" id="945553"/>
    <lineage>
        <taxon>Eukaryota</taxon>
        <taxon>Fungi</taxon>
        <taxon>Dikarya</taxon>
        <taxon>Basidiomycota</taxon>
        <taxon>Agaricomycotina</taxon>
        <taxon>Agaricomycetes</taxon>
        <taxon>Agaricomycetidae</taxon>
        <taxon>Agaricales</taxon>
        <taxon>Agaricineae</taxon>
        <taxon>Strophariaceae</taxon>
        <taxon>Hypholoma</taxon>
    </lineage>
</organism>
<accession>A0A0D2PAC5</accession>
<dbReference type="AlphaFoldDB" id="A0A0D2PAC5"/>
<gene>
    <name evidence="2" type="ORF">HYPSUDRAFT_62894</name>
</gene>
<dbReference type="OrthoDB" id="2798624at2759"/>
<evidence type="ECO:0000313" key="2">
    <source>
        <dbReference type="EMBL" id="KJA27854.1"/>
    </source>
</evidence>
<keyword evidence="3" id="KW-1185">Reference proteome</keyword>
<sequence>MDLSTSLSAPDVSSLDRNEVIGAILSCCKPNLLLGALFGHVGRFRNPAASMVSLNALKSRFLHLSRRVRSLEAINSSLEAENAAVRAEIALLRDELQTSRVRLYAEVEQRRKDALYIQQVDERINDLVSQVRRYGDFIHILAGIGINNPVYRAALSIMSNAEAEDALVASIMKAAKDKQSPWSQIVPAVVEPRSPEQCVSAINLTLRTRKDLREREKVCEFWKTTAELETSNTNLLTPSTLMDINCSCNPDVPSKVKPTVLDDMLKDLKNNVLSESSPSPVSSVTFKSMAEWAENAAKEECFGELCPSGVCEGALHGPNLNLSQPKACEQSLKDSFDGINLHQSLSDHRLPSSGSEYLQINEHATGGEPASTFPQTVIYPCDCQIVR</sequence>
<feature type="coiled-coil region" evidence="1">
    <location>
        <begin position="68"/>
        <end position="95"/>
    </location>
</feature>
<dbReference type="EMBL" id="KN817523">
    <property type="protein sequence ID" value="KJA27854.1"/>
    <property type="molecule type" value="Genomic_DNA"/>
</dbReference>
<dbReference type="Proteomes" id="UP000054270">
    <property type="component" value="Unassembled WGS sequence"/>
</dbReference>
<reference evidence="3" key="1">
    <citation type="submission" date="2014-04" db="EMBL/GenBank/DDBJ databases">
        <title>Evolutionary Origins and Diversification of the Mycorrhizal Mutualists.</title>
        <authorList>
            <consortium name="DOE Joint Genome Institute"/>
            <consortium name="Mycorrhizal Genomics Consortium"/>
            <person name="Kohler A."/>
            <person name="Kuo A."/>
            <person name="Nagy L.G."/>
            <person name="Floudas D."/>
            <person name="Copeland A."/>
            <person name="Barry K.W."/>
            <person name="Cichocki N."/>
            <person name="Veneault-Fourrey C."/>
            <person name="LaButti K."/>
            <person name="Lindquist E.A."/>
            <person name="Lipzen A."/>
            <person name="Lundell T."/>
            <person name="Morin E."/>
            <person name="Murat C."/>
            <person name="Riley R."/>
            <person name="Ohm R."/>
            <person name="Sun H."/>
            <person name="Tunlid A."/>
            <person name="Henrissat B."/>
            <person name="Grigoriev I.V."/>
            <person name="Hibbett D.S."/>
            <person name="Martin F."/>
        </authorList>
    </citation>
    <scope>NUCLEOTIDE SEQUENCE [LARGE SCALE GENOMIC DNA]</scope>
    <source>
        <strain evidence="3">FD-334 SS-4</strain>
    </source>
</reference>
<protein>
    <submittedName>
        <fullName evidence="2">Uncharacterized protein</fullName>
    </submittedName>
</protein>